<dbReference type="InterPro" id="IPR029753">
    <property type="entry name" value="D-isomer_DH_CS"/>
</dbReference>
<dbReference type="InterPro" id="IPR050223">
    <property type="entry name" value="D-isomer_2-hydroxyacid_DH"/>
</dbReference>
<evidence type="ECO:0000256" key="3">
    <source>
        <dbReference type="RuleBase" id="RU003719"/>
    </source>
</evidence>
<keyword evidence="7" id="KW-1185">Reference proteome</keyword>
<dbReference type="GO" id="GO:0016618">
    <property type="term" value="F:hydroxypyruvate reductase [NAD(P)H] activity"/>
    <property type="evidence" value="ECO:0007669"/>
    <property type="project" value="TreeGrafter"/>
</dbReference>
<evidence type="ECO:0000259" key="5">
    <source>
        <dbReference type="Pfam" id="PF02826"/>
    </source>
</evidence>
<dbReference type="Pfam" id="PF00389">
    <property type="entry name" value="2-Hacid_dh"/>
    <property type="match status" value="1"/>
</dbReference>
<dbReference type="Proteomes" id="UP000199006">
    <property type="component" value="Unassembled WGS sequence"/>
</dbReference>
<proteinExistence type="inferred from homology"/>
<dbReference type="InterPro" id="IPR006140">
    <property type="entry name" value="D-isomer_DH_NAD-bd"/>
</dbReference>
<evidence type="ECO:0000256" key="1">
    <source>
        <dbReference type="ARBA" id="ARBA00005854"/>
    </source>
</evidence>
<evidence type="ECO:0000259" key="4">
    <source>
        <dbReference type="Pfam" id="PF00389"/>
    </source>
</evidence>
<protein>
    <submittedName>
        <fullName evidence="6">Gluconate 2-dehydrogenase</fullName>
    </submittedName>
</protein>
<reference evidence="6 7" key="1">
    <citation type="submission" date="2016-10" db="EMBL/GenBank/DDBJ databases">
        <authorList>
            <person name="de Groot N.N."/>
        </authorList>
    </citation>
    <scope>NUCLEOTIDE SEQUENCE [LARGE SCALE GENOMIC DNA]</scope>
    <source>
        <strain evidence="6 7">ATCC 51327</strain>
    </source>
</reference>
<sequence>MKAKVFITKPIPLEVENYIAKFCEYEIWRNEKPISEELLLEKARSVAGLMGAHIKVTEDLLEQAPQLKIISNIAVGYENFDIDLMRKRKILGTHTPFVLDDTVADLVFGILLAAGRKIAYLDRYTKAGNWNKIDDNKFLGVDIHNKTIGIVGMGRIGEKIAKRAALGFDMKILYTDREVKSEVDKKFNATFCEFEQLLSRSDFVVTMTPLTRETYLMFGEKEFKLMKNSAIFINCSRGKIVNEKELIFALQNNEIAGAGLDVYTQEPIDKNNPLLSMDNVVTTPHIGSASAATRFEMAMKAAKNLVAGVNDNKPENLVWELKDLV</sequence>
<keyword evidence="2 3" id="KW-0560">Oxidoreductase</keyword>
<dbReference type="GO" id="GO:0030267">
    <property type="term" value="F:glyoxylate reductase (NADPH) activity"/>
    <property type="evidence" value="ECO:0007669"/>
    <property type="project" value="TreeGrafter"/>
</dbReference>
<dbReference type="OrthoDB" id="9805416at2"/>
<dbReference type="InterPro" id="IPR036291">
    <property type="entry name" value="NAD(P)-bd_dom_sf"/>
</dbReference>
<dbReference type="Gene3D" id="3.40.50.720">
    <property type="entry name" value="NAD(P)-binding Rossmann-like Domain"/>
    <property type="match status" value="2"/>
</dbReference>
<comment type="similarity">
    <text evidence="1 3">Belongs to the D-isomer specific 2-hydroxyacid dehydrogenase family.</text>
</comment>
<dbReference type="PANTHER" id="PTHR10996:SF283">
    <property type="entry name" value="GLYOXYLATE_HYDROXYPYRUVATE REDUCTASE B"/>
    <property type="match status" value="1"/>
</dbReference>
<dbReference type="FunFam" id="3.40.50.720:FF:000462">
    <property type="entry name" value="Glyoxylate reductase (NADP+)"/>
    <property type="match status" value="1"/>
</dbReference>
<gene>
    <name evidence="6" type="ORF">SAMN02983006_02821</name>
</gene>
<evidence type="ECO:0000313" key="7">
    <source>
        <dbReference type="Proteomes" id="UP000199006"/>
    </source>
</evidence>
<dbReference type="Pfam" id="PF02826">
    <property type="entry name" value="2-Hacid_dh_C"/>
    <property type="match status" value="1"/>
</dbReference>
<evidence type="ECO:0000256" key="2">
    <source>
        <dbReference type="ARBA" id="ARBA00023002"/>
    </source>
</evidence>
<dbReference type="AlphaFoldDB" id="A0A1I4N664"/>
<dbReference type="InterPro" id="IPR029752">
    <property type="entry name" value="D-isomer_DH_CS1"/>
</dbReference>
<name>A0A1I4N664_9FIRM</name>
<feature type="domain" description="D-isomer specific 2-hydroxyacid dehydrogenase NAD-binding" evidence="5">
    <location>
        <begin position="109"/>
        <end position="287"/>
    </location>
</feature>
<dbReference type="PANTHER" id="PTHR10996">
    <property type="entry name" value="2-HYDROXYACID DEHYDROGENASE-RELATED"/>
    <property type="match status" value="1"/>
</dbReference>
<dbReference type="GO" id="GO:0005829">
    <property type="term" value="C:cytosol"/>
    <property type="evidence" value="ECO:0007669"/>
    <property type="project" value="TreeGrafter"/>
</dbReference>
<dbReference type="CDD" id="cd05301">
    <property type="entry name" value="GDH"/>
    <property type="match status" value="1"/>
</dbReference>
<dbReference type="EMBL" id="FOTI01000069">
    <property type="protein sequence ID" value="SFM11032.1"/>
    <property type="molecule type" value="Genomic_DNA"/>
</dbReference>
<dbReference type="InterPro" id="IPR006139">
    <property type="entry name" value="D-isomer_2_OHA_DH_cat_dom"/>
</dbReference>
<dbReference type="PROSITE" id="PS00671">
    <property type="entry name" value="D_2_HYDROXYACID_DH_3"/>
    <property type="match status" value="1"/>
</dbReference>
<feature type="domain" description="D-isomer specific 2-hydroxyacid dehydrogenase catalytic" evidence="4">
    <location>
        <begin position="5"/>
        <end position="318"/>
    </location>
</feature>
<dbReference type="RefSeq" id="WP_089862798.1">
    <property type="nucleotide sequence ID" value="NZ_FOTI01000069.1"/>
</dbReference>
<dbReference type="PROSITE" id="PS00065">
    <property type="entry name" value="D_2_HYDROXYACID_DH_1"/>
    <property type="match status" value="1"/>
</dbReference>
<accession>A0A1I4N664</accession>
<organism evidence="6 7">
    <name type="scientific">Halanaerobium salsuginis</name>
    <dbReference type="NCBI Taxonomy" id="29563"/>
    <lineage>
        <taxon>Bacteria</taxon>
        <taxon>Bacillati</taxon>
        <taxon>Bacillota</taxon>
        <taxon>Clostridia</taxon>
        <taxon>Halanaerobiales</taxon>
        <taxon>Halanaerobiaceae</taxon>
        <taxon>Halanaerobium</taxon>
    </lineage>
</organism>
<evidence type="ECO:0000313" key="6">
    <source>
        <dbReference type="EMBL" id="SFM11032.1"/>
    </source>
</evidence>
<dbReference type="SUPFAM" id="SSF51735">
    <property type="entry name" value="NAD(P)-binding Rossmann-fold domains"/>
    <property type="match status" value="1"/>
</dbReference>
<dbReference type="GO" id="GO:0051287">
    <property type="term" value="F:NAD binding"/>
    <property type="evidence" value="ECO:0007669"/>
    <property type="project" value="InterPro"/>
</dbReference>
<dbReference type="SUPFAM" id="SSF52283">
    <property type="entry name" value="Formate/glycerate dehydrogenase catalytic domain-like"/>
    <property type="match status" value="1"/>
</dbReference>
<dbReference type="STRING" id="29563.SAMN02983006_02821"/>